<evidence type="ECO:0000313" key="7">
    <source>
        <dbReference type="Proteomes" id="UP000253772"/>
    </source>
</evidence>
<keyword evidence="5" id="KW-0472">Membrane</keyword>
<sequence length="305" mass="32248">MDWATVAVRFALYLDLAALFGLPLFALYALRQEERRSPIGASFATLCKVAATLGIVLSFVNIAVMAKGMTGAASYTELQGHVFEMIVTGTAFGTAWIVRVVALFLCLLAALFLRNRPLSQFSAITGGAAFALATLAWGGHGAMDDGVKGYIHLASDIAHLIAAGAWFGALIAFVVLSRTAATPNKVALLSRTSNGFAQVGTMVVATLVVTGVVNYWMIIGLQLPELSLASYGGLLLFKLALFGIMLLLAAANRFHLSPQLEHAVRTGDHVVAVRTLQRSLTIETGAATLILILVASLGILSPMQM</sequence>
<dbReference type="GO" id="GO:0005886">
    <property type="term" value="C:plasma membrane"/>
    <property type="evidence" value="ECO:0007669"/>
    <property type="project" value="UniProtKB-SubCell"/>
</dbReference>
<keyword evidence="4" id="KW-1133">Transmembrane helix</keyword>
<protein>
    <submittedName>
        <fullName evidence="6">Copper homeostasis membrane protein CopD</fullName>
    </submittedName>
</protein>
<keyword evidence="2" id="KW-1003">Cell membrane</keyword>
<keyword evidence="3" id="KW-0812">Transmembrane</keyword>
<dbReference type="OMA" id="WCIRILA"/>
<dbReference type="GeneID" id="92822904"/>
<accession>A0A132HSL9</accession>
<dbReference type="EMBL" id="CP037901">
    <property type="protein sequence ID" value="QBP13408.1"/>
    <property type="molecule type" value="Genomic_DNA"/>
</dbReference>
<dbReference type="AlphaFoldDB" id="A0A132HSL9"/>
<dbReference type="PANTHER" id="PTHR34820:SF4">
    <property type="entry name" value="INNER MEMBRANE PROTEIN YEBZ"/>
    <property type="match status" value="1"/>
</dbReference>
<organism evidence="6 7">
    <name type="scientific">Cupriavidus metallidurans</name>
    <dbReference type="NCBI Taxonomy" id="119219"/>
    <lineage>
        <taxon>Bacteria</taxon>
        <taxon>Pseudomonadati</taxon>
        <taxon>Pseudomonadota</taxon>
        <taxon>Betaproteobacteria</taxon>
        <taxon>Burkholderiales</taxon>
        <taxon>Burkholderiaceae</taxon>
        <taxon>Cupriavidus</taxon>
    </lineage>
</organism>
<evidence type="ECO:0000256" key="1">
    <source>
        <dbReference type="ARBA" id="ARBA00004651"/>
    </source>
</evidence>
<dbReference type="PANTHER" id="PTHR34820">
    <property type="entry name" value="INNER MEMBRANE PROTEIN YEBZ"/>
    <property type="match status" value="1"/>
</dbReference>
<name>A0A132HSL9_9BURK</name>
<dbReference type="OrthoDB" id="6053803at2"/>
<comment type="subcellular location">
    <subcellularLocation>
        <location evidence="1">Cell membrane</location>
        <topology evidence="1">Multi-pass membrane protein</topology>
    </subcellularLocation>
</comment>
<dbReference type="GO" id="GO:0006825">
    <property type="term" value="P:copper ion transport"/>
    <property type="evidence" value="ECO:0007669"/>
    <property type="project" value="InterPro"/>
</dbReference>
<evidence type="ECO:0000313" key="6">
    <source>
        <dbReference type="EMBL" id="QBP13408.1"/>
    </source>
</evidence>
<dbReference type="InterPro" id="IPR032694">
    <property type="entry name" value="CopC/D"/>
</dbReference>
<evidence type="ECO:0000256" key="4">
    <source>
        <dbReference type="ARBA" id="ARBA00022989"/>
    </source>
</evidence>
<evidence type="ECO:0000256" key="2">
    <source>
        <dbReference type="ARBA" id="ARBA00022475"/>
    </source>
</evidence>
<evidence type="ECO:0000256" key="3">
    <source>
        <dbReference type="ARBA" id="ARBA00022692"/>
    </source>
</evidence>
<dbReference type="Pfam" id="PF05425">
    <property type="entry name" value="CopD"/>
    <property type="match status" value="1"/>
</dbReference>
<proteinExistence type="predicted"/>
<dbReference type="RefSeq" id="WP_008652092.1">
    <property type="nucleotide sequence ID" value="NZ_CP037901.1"/>
</dbReference>
<dbReference type="InterPro" id="IPR047689">
    <property type="entry name" value="CopD"/>
</dbReference>
<dbReference type="NCBIfam" id="NF033808">
    <property type="entry name" value="copper_CopD"/>
    <property type="match status" value="1"/>
</dbReference>
<evidence type="ECO:0000256" key="5">
    <source>
        <dbReference type="ARBA" id="ARBA00023136"/>
    </source>
</evidence>
<reference evidence="6 7" key="1">
    <citation type="submission" date="2019-03" db="EMBL/GenBank/DDBJ databases">
        <title>Comparative insights into the high quality Complete genome sequence of highly metal resistant Cupriavidus metallidurans strain BS1 isolated from a gold-copper mine.</title>
        <authorList>
            <person name="Mazhar H.S."/>
            <person name="Rensing C."/>
        </authorList>
    </citation>
    <scope>NUCLEOTIDE SEQUENCE [LARGE SCALE GENOMIC DNA]</scope>
    <source>
        <strain evidence="6 7">BS1</strain>
    </source>
</reference>
<gene>
    <name evidence="6" type="primary">copD</name>
    <name evidence="6" type="ORF">DDF84_027700</name>
</gene>
<dbReference type="InterPro" id="IPR008457">
    <property type="entry name" value="Cu-R_CopD_dom"/>
</dbReference>
<dbReference type="Proteomes" id="UP000253772">
    <property type="component" value="Chromosome c2"/>
</dbReference>